<dbReference type="InterPro" id="IPR013517">
    <property type="entry name" value="FG-GAP"/>
</dbReference>
<dbReference type="InterPro" id="IPR011990">
    <property type="entry name" value="TPR-like_helical_dom_sf"/>
</dbReference>
<evidence type="ECO:0000313" key="11">
    <source>
        <dbReference type="Proteomes" id="UP000199400"/>
    </source>
</evidence>
<dbReference type="PROSITE" id="PS00107">
    <property type="entry name" value="PROTEIN_KINASE_ATP"/>
    <property type="match status" value="1"/>
</dbReference>
<dbReference type="PANTHER" id="PTHR43289">
    <property type="entry name" value="MITOGEN-ACTIVATED PROTEIN KINASE KINASE KINASE 20-RELATED"/>
    <property type="match status" value="1"/>
</dbReference>
<keyword evidence="2" id="KW-0732">Signal</keyword>
<keyword evidence="8" id="KW-0472">Membrane</keyword>
<dbReference type="PROSITE" id="PS00108">
    <property type="entry name" value="PROTEIN_KINASE_ST"/>
    <property type="match status" value="1"/>
</dbReference>
<dbReference type="InterPro" id="IPR008271">
    <property type="entry name" value="Ser/Thr_kinase_AS"/>
</dbReference>
<dbReference type="Proteomes" id="UP000199400">
    <property type="component" value="Unassembled WGS sequence"/>
</dbReference>
<keyword evidence="8" id="KW-0812">Transmembrane</keyword>
<evidence type="ECO:0000256" key="6">
    <source>
        <dbReference type="PROSITE-ProRule" id="PRU10141"/>
    </source>
</evidence>
<dbReference type="SUPFAM" id="SSF56112">
    <property type="entry name" value="Protein kinase-like (PK-like)"/>
    <property type="match status" value="1"/>
</dbReference>
<keyword evidence="3 6" id="KW-0547">Nucleotide-binding</keyword>
<evidence type="ECO:0000256" key="5">
    <source>
        <dbReference type="ARBA" id="ARBA00022840"/>
    </source>
</evidence>
<evidence type="ECO:0000256" key="8">
    <source>
        <dbReference type="SAM" id="Phobius"/>
    </source>
</evidence>
<dbReference type="Gene3D" id="1.10.510.10">
    <property type="entry name" value="Transferase(Phosphotransferase) domain 1"/>
    <property type="match status" value="1"/>
</dbReference>
<keyword evidence="8" id="KW-1133">Transmembrane helix</keyword>
<keyword evidence="11" id="KW-1185">Reference proteome</keyword>
<dbReference type="CDD" id="cd14014">
    <property type="entry name" value="STKc_PknB_like"/>
    <property type="match status" value="1"/>
</dbReference>
<keyword evidence="10" id="KW-0723">Serine/threonine-protein kinase</keyword>
<dbReference type="Pfam" id="PF13517">
    <property type="entry name" value="FG-GAP_3"/>
    <property type="match status" value="1"/>
</dbReference>
<proteinExistence type="predicted"/>
<keyword evidence="1" id="KW-0808">Transferase</keyword>
<keyword evidence="5 6" id="KW-0067">ATP-binding</keyword>
<reference evidence="11" key="1">
    <citation type="submission" date="2016-10" db="EMBL/GenBank/DDBJ databases">
        <authorList>
            <person name="Varghese N."/>
            <person name="Submissions S."/>
        </authorList>
    </citation>
    <scope>NUCLEOTIDE SEQUENCE [LARGE SCALE GENOMIC DNA]</scope>
    <source>
        <strain evidence="11">ATCC 25963</strain>
    </source>
</reference>
<dbReference type="InterPro" id="IPR017441">
    <property type="entry name" value="Protein_kinase_ATP_BS"/>
</dbReference>
<dbReference type="SUPFAM" id="SSF48452">
    <property type="entry name" value="TPR-like"/>
    <property type="match status" value="1"/>
</dbReference>
<dbReference type="InterPro" id="IPR000719">
    <property type="entry name" value="Prot_kinase_dom"/>
</dbReference>
<dbReference type="PROSITE" id="PS50011">
    <property type="entry name" value="PROTEIN_KINASE_DOM"/>
    <property type="match status" value="1"/>
</dbReference>
<name>A0A1I2J1U7_9BACT</name>
<evidence type="ECO:0000259" key="9">
    <source>
        <dbReference type="PROSITE" id="PS50011"/>
    </source>
</evidence>
<dbReference type="STRING" id="54.SAMN02745121_09081"/>
<dbReference type="InterPro" id="IPR028994">
    <property type="entry name" value="Integrin_alpha_N"/>
</dbReference>
<evidence type="ECO:0000256" key="3">
    <source>
        <dbReference type="ARBA" id="ARBA00022741"/>
    </source>
</evidence>
<protein>
    <submittedName>
        <fullName evidence="10">Serine/threonine protein kinase</fullName>
    </submittedName>
</protein>
<evidence type="ECO:0000256" key="4">
    <source>
        <dbReference type="ARBA" id="ARBA00022777"/>
    </source>
</evidence>
<feature type="binding site" evidence="6">
    <location>
        <position position="112"/>
    </location>
    <ligand>
        <name>ATP</name>
        <dbReference type="ChEBI" id="CHEBI:30616"/>
    </ligand>
</feature>
<dbReference type="Gene3D" id="1.25.40.10">
    <property type="entry name" value="Tetratricopeptide repeat domain"/>
    <property type="match status" value="1"/>
</dbReference>
<accession>A0A1I2J1U7</accession>
<dbReference type="OrthoDB" id="9801841at2"/>
<feature type="region of interest" description="Disordered" evidence="7">
    <location>
        <begin position="1"/>
        <end position="22"/>
    </location>
</feature>
<dbReference type="GO" id="GO:0005524">
    <property type="term" value="F:ATP binding"/>
    <property type="evidence" value="ECO:0007669"/>
    <property type="project" value="UniProtKB-UniRule"/>
</dbReference>
<feature type="transmembrane region" description="Helical" evidence="8">
    <location>
        <begin position="365"/>
        <end position="386"/>
    </location>
</feature>
<evidence type="ECO:0000256" key="2">
    <source>
        <dbReference type="ARBA" id="ARBA00022729"/>
    </source>
</evidence>
<dbReference type="Gene3D" id="2.130.10.130">
    <property type="entry name" value="Integrin alpha, N-terminal"/>
    <property type="match status" value="1"/>
</dbReference>
<dbReference type="InterPro" id="IPR011009">
    <property type="entry name" value="Kinase-like_dom_sf"/>
</dbReference>
<dbReference type="EMBL" id="FOMX01000101">
    <property type="protein sequence ID" value="SFF47227.1"/>
    <property type="molecule type" value="Genomic_DNA"/>
</dbReference>
<evidence type="ECO:0000256" key="1">
    <source>
        <dbReference type="ARBA" id="ARBA00022679"/>
    </source>
</evidence>
<dbReference type="SUPFAM" id="SSF69318">
    <property type="entry name" value="Integrin alpha N-terminal domain"/>
    <property type="match status" value="1"/>
</dbReference>
<dbReference type="GO" id="GO:0004674">
    <property type="term" value="F:protein serine/threonine kinase activity"/>
    <property type="evidence" value="ECO:0007669"/>
    <property type="project" value="UniProtKB-KW"/>
</dbReference>
<evidence type="ECO:0000313" key="10">
    <source>
        <dbReference type="EMBL" id="SFF47227.1"/>
    </source>
</evidence>
<gene>
    <name evidence="10" type="ORF">SAMN02745121_09081</name>
</gene>
<dbReference type="Pfam" id="PF00069">
    <property type="entry name" value="Pkinase"/>
    <property type="match status" value="1"/>
</dbReference>
<dbReference type="Gene3D" id="3.30.200.20">
    <property type="entry name" value="Phosphorylase Kinase, domain 1"/>
    <property type="match status" value="1"/>
</dbReference>
<feature type="domain" description="Protein kinase" evidence="9">
    <location>
        <begin position="83"/>
        <end position="357"/>
    </location>
</feature>
<organism evidence="10 11">
    <name type="scientific">Nannocystis exedens</name>
    <dbReference type="NCBI Taxonomy" id="54"/>
    <lineage>
        <taxon>Bacteria</taxon>
        <taxon>Pseudomonadati</taxon>
        <taxon>Myxococcota</taxon>
        <taxon>Polyangia</taxon>
        <taxon>Nannocystales</taxon>
        <taxon>Nannocystaceae</taxon>
        <taxon>Nannocystis</taxon>
    </lineage>
</organism>
<sequence>MADAEVGNPLRSPGRWHTAGVSADETPIARAITAGPSGAGTRLAVSASAVTRESMSDDPARTPPEPSQVAAFDETAGDRLGRYTLLRVLGQGGMGVVHVAYDDLLDRRVAIKRVHAGSTNAYGRILQEAKALAQLSHPNVVQIFEVSASAGRIFIAMEYVPGSTLRVWTQRWRAAGGSQRELLAMFVQAGHGLAAAHAQGLVHRDFKPENVLVGEDGRARVVDFGLVTWGDLADEPAQPGDGEMRGTQVRLTAAGVLLGTPAYMSPEQFAGRPADARSDQFSFCAALYEALCAARPFAGETFAELRDAVVAGDPRDPGEGVPAWLWAVLRRGLARRPEDRFPAMGELLDRLASDPLAARRQRLRVAALALASALAAVLLVLLAVAVRAEWLRRGVEQAAEHSLASAEARIGEARAAGDPATAARVFAAFVDNPLHDGTRALARAWLGEAARRRDDGDTDAARAAFAAAYVRAVAPDEQREALVGLARLFRAGLEWDALASVFDLLGREHPDAAPELAGLRRDVAFGRRDFAAARVELAQGGPASVRALADALVGASATSYRDVDRVFVDADRVVLTSTRDDPRVLHVAARAPGLPPVRALPAPTGTKLLLVAPGEPLYAVGRGLASALPITLYRADADSLAPLLTWDDALPTAMTSADLDGDGVRELYVGTGTGYQVNSLIPRNDGGWERRVVYSMTETLHSIPSGLAPVDLDGDGRDELAASFMGWRAYDVRLLRLDLATRTLRTVARDKLGMLLGIAPLRGPGGAPLLIAHNVNVDASSLVFPPDRPHGDPEGLYVFGHDGERLVRRDYLAYPQPAGALKFDSWPLLVGDANGDGRDDIAVEYGHGGRAHSLLYLQEDDGEFSPVILGDLQVLAFAQLDDDAADELIVNIPEADRGTRTWVLGAGGDEVVSTPSAPEPPTPPELDDPAWNRTWQHAKSLQSLGLVDEAASEFADLGRRASRPNSRALAFYTAGVLRERSGRDREAEGLFRDAAQAPEFAVDALQGAMRAQLRLGDYEAALQTIAALQASPGLDVDVREALEHRWAPLVAVARERVDVGFDRPLAPAWTIDKPLGLRHPPGARSLAIAADREGPLASLPVEWSGELLELAADFTVAETEWGSGLEVVLVPEGEGPKAPPTVWLGAHTLGTSRGGVEVARVFMCGLADRRLSDLRPPTIGPRRTDVATRLTMRVSVLPALGEVACELTAPDGTSRTLREPLTDELPPAGRYRLVVRTVHDRPSWITAELHRVTMRGGRPVDAPPTDSARASLTSALVRNDPVAALAAFDRVGPLAPDEQVWRAHALWQVGRVAEARALWAALLATPGPLEPALLTALRARPDVMSPLLRELDPERFLDANHALWRNTAVNHLGDPRARDALLSVLGTLDAAQLSAAAQTPDARARACDLLTWRARAYLRAGEPDRARADLERAIELAADLAADTPQAAERWLLWLDLASLAAADGDIALAREAIAKARTNSAVPLLVGDVIRARPELAALAHLKPN</sequence>
<dbReference type="PANTHER" id="PTHR43289:SF6">
    <property type="entry name" value="SERINE_THREONINE-PROTEIN KINASE NEKL-3"/>
    <property type="match status" value="1"/>
</dbReference>
<keyword evidence="4 10" id="KW-0418">Kinase</keyword>
<evidence type="ECO:0000256" key="7">
    <source>
        <dbReference type="SAM" id="MobiDB-lite"/>
    </source>
</evidence>